<dbReference type="InterPro" id="IPR023410">
    <property type="entry name" value="14-3-3_domain"/>
</dbReference>
<dbReference type="Proteomes" id="UP000009168">
    <property type="component" value="Unassembled WGS sequence"/>
</dbReference>
<name>Q22B37_TETTS</name>
<accession>Q22B37</accession>
<evidence type="ECO:0000256" key="2">
    <source>
        <dbReference type="PIRSR" id="PIRSR000868-1"/>
    </source>
</evidence>
<organism evidence="4 5">
    <name type="scientific">Tetrahymena thermophila (strain SB210)</name>
    <dbReference type="NCBI Taxonomy" id="312017"/>
    <lineage>
        <taxon>Eukaryota</taxon>
        <taxon>Sar</taxon>
        <taxon>Alveolata</taxon>
        <taxon>Ciliophora</taxon>
        <taxon>Intramacronucleata</taxon>
        <taxon>Oligohymenophorea</taxon>
        <taxon>Hymenostomatida</taxon>
        <taxon>Tetrahymenina</taxon>
        <taxon>Tetrahymenidae</taxon>
        <taxon>Tetrahymena</taxon>
    </lineage>
</organism>
<sequence length="293" mass="35038">MNKLSNQKGENQRDKLLLQARLAQQTQRFEEMVKFVNMIAQEDGVQLRREEEILLSSAYKSLVGNKRAELRVLMQIEKNERGNQTPAQNKYLMKYINKIEKEICLRCEEINSLIDRNLMKYVSDLKQKILYFKLKGDYMRYYAEVLKTRLLMYHMREQSYLQDDDSNHSSNRDEEDENEQALSNFEFKEFEEVNEEALFAYSEAEKLAKSELALSNPLRLALYLNMSVYFFEIQDKVKQAIQIANEAFQGAINNIESENEENYRDCTLIMQLLRDNITYWNEIYQQKEYDQEY</sequence>
<dbReference type="KEGG" id="tet:TTHERM_01124010"/>
<dbReference type="EMBL" id="GG662311">
    <property type="protein sequence ID" value="EAR82518.1"/>
    <property type="molecule type" value="Genomic_DNA"/>
</dbReference>
<feature type="site" description="Interaction with phosphoserine on interacting protein" evidence="2">
    <location>
        <position position="67"/>
    </location>
</feature>
<dbReference type="eggNOG" id="KOG0841">
    <property type="taxonomic scope" value="Eukaryota"/>
</dbReference>
<dbReference type="InParanoid" id="Q22B37"/>
<evidence type="ECO:0000259" key="3">
    <source>
        <dbReference type="SMART" id="SM00101"/>
    </source>
</evidence>
<dbReference type="Pfam" id="PF00244">
    <property type="entry name" value="14-3-3"/>
    <property type="match status" value="2"/>
</dbReference>
<evidence type="ECO:0000313" key="4">
    <source>
        <dbReference type="EMBL" id="EAR82518.1"/>
    </source>
</evidence>
<feature type="site" description="Interaction with phosphoserine on interacting protein" evidence="2">
    <location>
        <position position="140"/>
    </location>
</feature>
<dbReference type="PANTHER" id="PTHR18860">
    <property type="entry name" value="14-3-3 PROTEIN"/>
    <property type="match status" value="1"/>
</dbReference>
<dbReference type="InterPro" id="IPR036815">
    <property type="entry name" value="14-3-3_dom_sf"/>
</dbReference>
<reference evidence="5" key="1">
    <citation type="journal article" date="2006" name="PLoS Biol.">
        <title>Macronuclear genome sequence of the ciliate Tetrahymena thermophila, a model eukaryote.</title>
        <authorList>
            <person name="Eisen J.A."/>
            <person name="Coyne R.S."/>
            <person name="Wu M."/>
            <person name="Wu D."/>
            <person name="Thiagarajan M."/>
            <person name="Wortman J.R."/>
            <person name="Badger J.H."/>
            <person name="Ren Q."/>
            <person name="Amedeo P."/>
            <person name="Jones K.M."/>
            <person name="Tallon L.J."/>
            <person name="Delcher A.L."/>
            <person name="Salzberg S.L."/>
            <person name="Silva J.C."/>
            <person name="Haas B.J."/>
            <person name="Majoros W.H."/>
            <person name="Farzad M."/>
            <person name="Carlton J.M."/>
            <person name="Smith R.K. Jr."/>
            <person name="Garg J."/>
            <person name="Pearlman R.E."/>
            <person name="Karrer K.M."/>
            <person name="Sun L."/>
            <person name="Manning G."/>
            <person name="Elde N.C."/>
            <person name="Turkewitz A.P."/>
            <person name="Asai D.J."/>
            <person name="Wilkes D.E."/>
            <person name="Wang Y."/>
            <person name="Cai H."/>
            <person name="Collins K."/>
            <person name="Stewart B.A."/>
            <person name="Lee S.R."/>
            <person name="Wilamowska K."/>
            <person name="Weinberg Z."/>
            <person name="Ruzzo W.L."/>
            <person name="Wloga D."/>
            <person name="Gaertig J."/>
            <person name="Frankel J."/>
            <person name="Tsao C.-C."/>
            <person name="Gorovsky M.A."/>
            <person name="Keeling P.J."/>
            <person name="Waller R.F."/>
            <person name="Patron N.J."/>
            <person name="Cherry J.M."/>
            <person name="Stover N.A."/>
            <person name="Krieger C.J."/>
            <person name="del Toro C."/>
            <person name="Ryder H.F."/>
            <person name="Williamson S.C."/>
            <person name="Barbeau R.A."/>
            <person name="Hamilton E.P."/>
            <person name="Orias E."/>
        </authorList>
    </citation>
    <scope>NUCLEOTIDE SEQUENCE [LARGE SCALE GENOMIC DNA]</scope>
    <source>
        <strain evidence="5">SB210</strain>
    </source>
</reference>
<dbReference type="PRINTS" id="PR00305">
    <property type="entry name" value="1433ZETA"/>
</dbReference>
<dbReference type="OMA" id="ESTACEI"/>
<dbReference type="CDD" id="cd08774">
    <property type="entry name" value="14-3-3"/>
    <property type="match status" value="1"/>
</dbReference>
<protein>
    <submittedName>
        <fullName evidence="4">14-3-3 family protein 14-3-3 beta/zeta</fullName>
    </submittedName>
</protein>
<gene>
    <name evidence="4" type="ORF">TTHERM_01124010</name>
</gene>
<dbReference type="PIRSF" id="PIRSF000868">
    <property type="entry name" value="14-3-3"/>
    <property type="match status" value="1"/>
</dbReference>
<dbReference type="GeneID" id="7830529"/>
<dbReference type="SMART" id="SM00101">
    <property type="entry name" value="14_3_3"/>
    <property type="match status" value="1"/>
</dbReference>
<dbReference type="AlphaFoldDB" id="Q22B37"/>
<dbReference type="SUPFAM" id="SSF48445">
    <property type="entry name" value="14-3-3 protein"/>
    <property type="match status" value="1"/>
</dbReference>
<comment type="similarity">
    <text evidence="1">Belongs to the 14-3-3 family.</text>
</comment>
<dbReference type="HOGENOM" id="CLU_058290_0_0_1"/>
<keyword evidence="5" id="KW-1185">Reference proteome</keyword>
<dbReference type="InterPro" id="IPR000308">
    <property type="entry name" value="14-3-3"/>
</dbReference>
<evidence type="ECO:0000313" key="5">
    <source>
        <dbReference type="Proteomes" id="UP000009168"/>
    </source>
</evidence>
<dbReference type="STRING" id="312017.Q22B37"/>
<proteinExistence type="inferred from homology"/>
<dbReference type="Gene3D" id="1.20.190.20">
    <property type="entry name" value="14-3-3 domain"/>
    <property type="match status" value="1"/>
</dbReference>
<feature type="domain" description="14-3-3" evidence="3">
    <location>
        <begin position="13"/>
        <end position="292"/>
    </location>
</feature>
<evidence type="ECO:0000256" key="1">
    <source>
        <dbReference type="ARBA" id="ARBA00006141"/>
    </source>
</evidence>
<dbReference type="RefSeq" id="XP_001030181.1">
    <property type="nucleotide sequence ID" value="XM_001030181.1"/>
</dbReference>